<protein>
    <submittedName>
        <fullName evidence="2">Heme NO binding domain protein</fullName>
    </submittedName>
</protein>
<evidence type="ECO:0000259" key="1">
    <source>
        <dbReference type="Pfam" id="PF07700"/>
    </source>
</evidence>
<comment type="caution">
    <text evidence="2">The sequence shown here is derived from an EMBL/GenBank/DDBJ whole genome shotgun (WGS) entry which is preliminary data.</text>
</comment>
<dbReference type="eggNOG" id="COG1719">
    <property type="taxonomic scope" value="Bacteria"/>
</dbReference>
<accession>L8JMN1</accession>
<feature type="domain" description="Heme NO-binding" evidence="1">
    <location>
        <begin position="2"/>
        <end position="159"/>
    </location>
</feature>
<dbReference type="OrthoDB" id="7266652at2"/>
<evidence type="ECO:0000313" key="3">
    <source>
        <dbReference type="Proteomes" id="UP000011135"/>
    </source>
</evidence>
<evidence type="ECO:0000313" key="2">
    <source>
        <dbReference type="EMBL" id="ELR68734.1"/>
    </source>
</evidence>
<dbReference type="InterPro" id="IPR038158">
    <property type="entry name" value="H-NOX_domain_sf"/>
</dbReference>
<proteinExistence type="predicted"/>
<dbReference type="GO" id="GO:0020037">
    <property type="term" value="F:heme binding"/>
    <property type="evidence" value="ECO:0007669"/>
    <property type="project" value="InterPro"/>
</dbReference>
<dbReference type="Proteomes" id="UP000011135">
    <property type="component" value="Unassembled WGS sequence"/>
</dbReference>
<name>L8JMN1_9BACT</name>
<organism evidence="2 3">
    <name type="scientific">Fulvivirga imtechensis AK7</name>
    <dbReference type="NCBI Taxonomy" id="1237149"/>
    <lineage>
        <taxon>Bacteria</taxon>
        <taxon>Pseudomonadati</taxon>
        <taxon>Bacteroidota</taxon>
        <taxon>Cytophagia</taxon>
        <taxon>Cytophagales</taxon>
        <taxon>Fulvivirgaceae</taxon>
        <taxon>Fulvivirga</taxon>
    </lineage>
</organism>
<sequence>MHGIIHLQLRKFLATLTTAEGLKSIYIEAGQDGKFFDATKYHPDETITALLDVACAKLDICREVALEEFGRFIAPNLMNTFKASIRPEWSSLDLLEHVESTIHRTVRVANPGSKPPKLVIQRIRHDEVQIDYTSSRQMISLGIGIIKQIAGHYNEKLSILRSGIPDGIRLTIRRH</sequence>
<reference evidence="2 3" key="1">
    <citation type="submission" date="2012-12" db="EMBL/GenBank/DDBJ databases">
        <title>Genome assembly of Fulvivirga imtechensis AK7.</title>
        <authorList>
            <person name="Nupur N."/>
            <person name="Khatri I."/>
            <person name="Kumar R."/>
            <person name="Subramanian S."/>
            <person name="Pinnaka A."/>
        </authorList>
    </citation>
    <scope>NUCLEOTIDE SEQUENCE [LARGE SCALE GENOMIC DNA]</scope>
    <source>
        <strain evidence="2 3">AK7</strain>
    </source>
</reference>
<gene>
    <name evidence="2" type="ORF">C900_05917</name>
</gene>
<dbReference type="Pfam" id="PF07700">
    <property type="entry name" value="HNOB"/>
    <property type="match status" value="1"/>
</dbReference>
<dbReference type="RefSeq" id="WP_009582998.1">
    <property type="nucleotide sequence ID" value="NZ_AMZN01000095.1"/>
</dbReference>
<dbReference type="EMBL" id="AMZN01000095">
    <property type="protein sequence ID" value="ELR68734.1"/>
    <property type="molecule type" value="Genomic_DNA"/>
</dbReference>
<dbReference type="STRING" id="1237149.C900_05917"/>
<dbReference type="InterPro" id="IPR024096">
    <property type="entry name" value="NO_sig/Golgi_transp_ligand-bd"/>
</dbReference>
<dbReference type="SUPFAM" id="SSF111126">
    <property type="entry name" value="Ligand-binding domain in the NO signalling and Golgi transport"/>
    <property type="match status" value="1"/>
</dbReference>
<dbReference type="AlphaFoldDB" id="L8JMN1"/>
<keyword evidence="3" id="KW-1185">Reference proteome</keyword>
<dbReference type="InterPro" id="IPR011644">
    <property type="entry name" value="Heme_NO-bd"/>
</dbReference>
<dbReference type="Gene3D" id="3.90.1520.10">
    <property type="entry name" value="H-NOX domain"/>
    <property type="match status" value="1"/>
</dbReference>